<evidence type="ECO:0000313" key="1">
    <source>
        <dbReference type="EMBL" id="ARN22358.1"/>
    </source>
</evidence>
<dbReference type="NCBIfam" id="TIGR02595">
    <property type="entry name" value="PEP_CTERM"/>
    <property type="match status" value="1"/>
</dbReference>
<sequence length="312" mass="31976">MVPAPSLSGVPTWARRAALLVLATAPMWAHAQSALGDVDAMADVFEGPTPSPVTASDEQLQPSGVSVLAIAQTAHEQRQAHGFAQVNADPAGAGSGTFARARGDAGAGATAEATARWAFSDGLTIDRADLTGRAGVVTVAIRYGGHATADAVGDNTAWSSASLVARFGGDSAEASASASVRDGVRTEDPLTDVPGATRGEFLLTTSFTWGEAIDLSLDSFSSVASYTSGLAESYATAGVSGFWDRIRSVSVDGVAVRDYQLSSLSGYDYRWPFGQLPPPVPEPGMAAAMALGAVLAALGARRRRPPRQGPEA</sequence>
<reference evidence="1 2" key="1">
    <citation type="submission" date="2016-04" db="EMBL/GenBank/DDBJ databases">
        <title>Complete genome sequence of natural rubber-degrading, novel Gram-negative bacterium, Rhizobacter gummiphilus strain NS21.</title>
        <authorList>
            <person name="Tabata M."/>
            <person name="Kasai D."/>
            <person name="Fukuda M."/>
        </authorList>
    </citation>
    <scope>NUCLEOTIDE SEQUENCE [LARGE SCALE GENOMIC DNA]</scope>
    <source>
        <strain evidence="1 2">NS21</strain>
    </source>
</reference>
<protein>
    <submittedName>
        <fullName evidence="1">Uncharacterized protein</fullName>
    </submittedName>
</protein>
<dbReference type="Proteomes" id="UP000193427">
    <property type="component" value="Chromosome"/>
</dbReference>
<accession>A0A1W6LDV1</accession>
<dbReference type="EMBL" id="CP015118">
    <property type="protein sequence ID" value="ARN22358.1"/>
    <property type="molecule type" value="Genomic_DNA"/>
</dbReference>
<dbReference type="InterPro" id="IPR013424">
    <property type="entry name" value="Ice-binding_C"/>
</dbReference>
<organism evidence="1 2">
    <name type="scientific">Piscinibacter gummiphilus</name>
    <dbReference type="NCBI Taxonomy" id="946333"/>
    <lineage>
        <taxon>Bacteria</taxon>
        <taxon>Pseudomonadati</taxon>
        <taxon>Pseudomonadota</taxon>
        <taxon>Betaproteobacteria</taxon>
        <taxon>Burkholderiales</taxon>
        <taxon>Sphaerotilaceae</taxon>
        <taxon>Piscinibacter</taxon>
    </lineage>
</organism>
<dbReference type="RefSeq" id="WP_085752659.1">
    <property type="nucleotide sequence ID" value="NZ_BSPR01000020.1"/>
</dbReference>
<proteinExistence type="predicted"/>
<gene>
    <name evidence="1" type="ORF">A4W93_21985</name>
</gene>
<evidence type="ECO:0000313" key="2">
    <source>
        <dbReference type="Proteomes" id="UP000193427"/>
    </source>
</evidence>
<keyword evidence="2" id="KW-1185">Reference proteome</keyword>
<dbReference type="AlphaFoldDB" id="A0A1W6LDV1"/>
<dbReference type="KEGG" id="rgu:A4W93_21985"/>
<dbReference type="OrthoDB" id="9947935at2"/>
<name>A0A1W6LDV1_9BURK</name>